<dbReference type="FunCoup" id="B4MEN7">
    <property type="interactions" value="2090"/>
</dbReference>
<evidence type="ECO:0000259" key="13">
    <source>
        <dbReference type="Pfam" id="PF20638"/>
    </source>
</evidence>
<comment type="subunit">
    <text evidence="10">Conjugated with ATG12.</text>
</comment>
<dbReference type="GO" id="GO:0006995">
    <property type="term" value="P:cellular response to nitrogen starvation"/>
    <property type="evidence" value="ECO:0007669"/>
    <property type="project" value="TreeGrafter"/>
</dbReference>
<dbReference type="InParanoid" id="B4MEN7"/>
<comment type="subcellular location">
    <subcellularLocation>
        <location evidence="1">Cytoplasm</location>
    </subcellularLocation>
    <subcellularLocation>
        <location evidence="2 10">Preautophagosomal structure membrane</location>
        <topology evidence="2 10">Peripheral membrane protein</topology>
    </subcellularLocation>
</comment>
<dbReference type="InterPro" id="IPR048318">
    <property type="entry name" value="ATG5_UblB"/>
</dbReference>
<gene>
    <name evidence="14" type="primary">Dvir\Atg5</name>
    <name evidence="14" type="ORF">Dvir_GJ14738</name>
</gene>
<keyword evidence="7 10" id="KW-0832">Ubl conjugation</keyword>
<dbReference type="InterPro" id="IPR048939">
    <property type="entry name" value="ATG5_UblA"/>
</dbReference>
<comment type="function">
    <text evidence="10">Involved in autophagic vesicle formation.</text>
</comment>
<dbReference type="InterPro" id="IPR048940">
    <property type="entry name" value="ATG5_HBR"/>
</dbReference>
<dbReference type="GO" id="GO:0019776">
    <property type="term" value="F:Atg8-family ligase activity"/>
    <property type="evidence" value="ECO:0007669"/>
    <property type="project" value="TreeGrafter"/>
</dbReference>
<evidence type="ECO:0000259" key="11">
    <source>
        <dbReference type="Pfam" id="PF04106"/>
    </source>
</evidence>
<dbReference type="FunFam" id="3.10.20.90:FF:000100">
    <property type="entry name" value="Autophagy related 5"/>
    <property type="match status" value="1"/>
</dbReference>
<dbReference type="GO" id="GO:0061908">
    <property type="term" value="C:phagophore"/>
    <property type="evidence" value="ECO:0007669"/>
    <property type="project" value="TreeGrafter"/>
</dbReference>
<evidence type="ECO:0000256" key="5">
    <source>
        <dbReference type="ARBA" id="ARBA00022490"/>
    </source>
</evidence>
<dbReference type="Pfam" id="PF04106">
    <property type="entry name" value="ATG5_UblB"/>
    <property type="match status" value="1"/>
</dbReference>
<dbReference type="Gene3D" id="1.10.246.190">
    <property type="entry name" value="Autophagy protein Apg5, helix rich domain"/>
    <property type="match status" value="1"/>
</dbReference>
<keyword evidence="6 10" id="KW-1017">Isopeptide bond</keyword>
<organism evidence="14 15">
    <name type="scientific">Drosophila virilis</name>
    <name type="common">Fruit fly</name>
    <dbReference type="NCBI Taxonomy" id="7244"/>
    <lineage>
        <taxon>Eukaryota</taxon>
        <taxon>Metazoa</taxon>
        <taxon>Ecdysozoa</taxon>
        <taxon>Arthropoda</taxon>
        <taxon>Hexapoda</taxon>
        <taxon>Insecta</taxon>
        <taxon>Pterygota</taxon>
        <taxon>Neoptera</taxon>
        <taxon>Endopterygota</taxon>
        <taxon>Diptera</taxon>
        <taxon>Brachycera</taxon>
        <taxon>Muscomorpha</taxon>
        <taxon>Ephydroidea</taxon>
        <taxon>Drosophilidae</taxon>
        <taxon>Drosophila</taxon>
    </lineage>
</organism>
<keyword evidence="5" id="KW-0963">Cytoplasm</keyword>
<evidence type="ECO:0000256" key="4">
    <source>
        <dbReference type="ARBA" id="ARBA00015616"/>
    </source>
</evidence>
<evidence type="ECO:0000259" key="12">
    <source>
        <dbReference type="Pfam" id="PF20637"/>
    </source>
</evidence>
<evidence type="ECO:0000256" key="6">
    <source>
        <dbReference type="ARBA" id="ARBA00022499"/>
    </source>
</evidence>
<name>B4MEN7_DROVI</name>
<dbReference type="EMBL" id="CH940664">
    <property type="protein sequence ID" value="EDW63012.2"/>
    <property type="molecule type" value="Genomic_DNA"/>
</dbReference>
<evidence type="ECO:0000256" key="2">
    <source>
        <dbReference type="ARBA" id="ARBA00004623"/>
    </source>
</evidence>
<dbReference type="OrthoDB" id="272162at2759"/>
<proteinExistence type="inferred from homology"/>
<keyword evidence="9 10" id="KW-0472">Membrane</keyword>
<dbReference type="FunFam" id="1.10.246.190:FF:000001">
    <property type="entry name" value="Autophagy related 5"/>
    <property type="match status" value="1"/>
</dbReference>
<evidence type="ECO:0000256" key="3">
    <source>
        <dbReference type="ARBA" id="ARBA00006910"/>
    </source>
</evidence>
<protein>
    <recommendedName>
        <fullName evidence="4 10">Autophagy protein 5</fullName>
    </recommendedName>
</protein>
<keyword evidence="15" id="KW-1185">Reference proteome</keyword>
<dbReference type="GO" id="GO:0005776">
    <property type="term" value="C:autophagosome"/>
    <property type="evidence" value="ECO:0007669"/>
    <property type="project" value="TreeGrafter"/>
</dbReference>
<dbReference type="Proteomes" id="UP000008792">
    <property type="component" value="Unassembled WGS sequence"/>
</dbReference>
<dbReference type="InterPro" id="IPR007239">
    <property type="entry name" value="Atg5"/>
</dbReference>
<dbReference type="RefSeq" id="XP_002059590.3">
    <property type="nucleotide sequence ID" value="XM_002059554.4"/>
</dbReference>
<keyword evidence="8 10" id="KW-0072">Autophagy</keyword>
<evidence type="ECO:0000313" key="15">
    <source>
        <dbReference type="Proteomes" id="UP000008792"/>
    </source>
</evidence>
<evidence type="ECO:0000256" key="7">
    <source>
        <dbReference type="ARBA" id="ARBA00022843"/>
    </source>
</evidence>
<dbReference type="AlphaFoldDB" id="B4MEN7"/>
<dbReference type="GO" id="GO:0000422">
    <property type="term" value="P:autophagy of mitochondrion"/>
    <property type="evidence" value="ECO:0007669"/>
    <property type="project" value="TreeGrafter"/>
</dbReference>
<reference evidence="14 15" key="1">
    <citation type="journal article" date="2007" name="Nature">
        <title>Evolution of genes and genomes on the Drosophila phylogeny.</title>
        <authorList>
            <consortium name="Drosophila 12 Genomes Consortium"/>
            <person name="Clark A.G."/>
            <person name="Eisen M.B."/>
            <person name="Smith D.R."/>
            <person name="Bergman C.M."/>
            <person name="Oliver B."/>
            <person name="Markow T.A."/>
            <person name="Kaufman T.C."/>
            <person name="Kellis M."/>
            <person name="Gelbart W."/>
            <person name="Iyer V.N."/>
            <person name="Pollard D.A."/>
            <person name="Sackton T.B."/>
            <person name="Larracuente A.M."/>
            <person name="Singh N.D."/>
            <person name="Abad J.P."/>
            <person name="Abt D.N."/>
            <person name="Adryan B."/>
            <person name="Aguade M."/>
            <person name="Akashi H."/>
            <person name="Anderson W.W."/>
            <person name="Aquadro C.F."/>
            <person name="Ardell D.H."/>
            <person name="Arguello R."/>
            <person name="Artieri C.G."/>
            <person name="Barbash D.A."/>
            <person name="Barker D."/>
            <person name="Barsanti P."/>
            <person name="Batterham P."/>
            <person name="Batzoglou S."/>
            <person name="Begun D."/>
            <person name="Bhutkar A."/>
            <person name="Blanco E."/>
            <person name="Bosak S.A."/>
            <person name="Bradley R.K."/>
            <person name="Brand A.D."/>
            <person name="Brent M.R."/>
            <person name="Brooks A.N."/>
            <person name="Brown R.H."/>
            <person name="Butlin R.K."/>
            <person name="Caggese C."/>
            <person name="Calvi B.R."/>
            <person name="Bernardo de Carvalho A."/>
            <person name="Caspi A."/>
            <person name="Castrezana S."/>
            <person name="Celniker S.E."/>
            <person name="Chang J.L."/>
            <person name="Chapple C."/>
            <person name="Chatterji S."/>
            <person name="Chinwalla A."/>
            <person name="Civetta A."/>
            <person name="Clifton S.W."/>
            <person name="Comeron J.M."/>
            <person name="Costello J.C."/>
            <person name="Coyne J.A."/>
            <person name="Daub J."/>
            <person name="David R.G."/>
            <person name="Delcher A.L."/>
            <person name="Delehaunty K."/>
            <person name="Do C.B."/>
            <person name="Ebling H."/>
            <person name="Edwards K."/>
            <person name="Eickbush T."/>
            <person name="Evans J.D."/>
            <person name="Filipski A."/>
            <person name="Findeiss S."/>
            <person name="Freyhult E."/>
            <person name="Fulton L."/>
            <person name="Fulton R."/>
            <person name="Garcia A.C."/>
            <person name="Gardiner A."/>
            <person name="Garfield D.A."/>
            <person name="Garvin B.E."/>
            <person name="Gibson G."/>
            <person name="Gilbert D."/>
            <person name="Gnerre S."/>
            <person name="Godfrey J."/>
            <person name="Good R."/>
            <person name="Gotea V."/>
            <person name="Gravely B."/>
            <person name="Greenberg A.J."/>
            <person name="Griffiths-Jones S."/>
            <person name="Gross S."/>
            <person name="Guigo R."/>
            <person name="Gustafson E.A."/>
            <person name="Haerty W."/>
            <person name="Hahn M.W."/>
            <person name="Halligan D.L."/>
            <person name="Halpern A.L."/>
            <person name="Halter G.M."/>
            <person name="Han M.V."/>
            <person name="Heger A."/>
            <person name="Hillier L."/>
            <person name="Hinrichs A.S."/>
            <person name="Holmes I."/>
            <person name="Hoskins R.A."/>
            <person name="Hubisz M.J."/>
            <person name="Hultmark D."/>
            <person name="Huntley M.A."/>
            <person name="Jaffe D.B."/>
            <person name="Jagadeeshan S."/>
            <person name="Jeck W.R."/>
            <person name="Johnson J."/>
            <person name="Jones C.D."/>
            <person name="Jordan W.C."/>
            <person name="Karpen G.H."/>
            <person name="Kataoka E."/>
            <person name="Keightley P.D."/>
            <person name="Kheradpour P."/>
            <person name="Kirkness E.F."/>
            <person name="Koerich L.B."/>
            <person name="Kristiansen K."/>
            <person name="Kudrna D."/>
            <person name="Kulathinal R.J."/>
            <person name="Kumar S."/>
            <person name="Kwok R."/>
            <person name="Lander E."/>
            <person name="Langley C.H."/>
            <person name="Lapoint R."/>
            <person name="Lazzaro B.P."/>
            <person name="Lee S.J."/>
            <person name="Levesque L."/>
            <person name="Li R."/>
            <person name="Lin C.F."/>
            <person name="Lin M.F."/>
            <person name="Lindblad-Toh K."/>
            <person name="Llopart A."/>
            <person name="Long M."/>
            <person name="Low L."/>
            <person name="Lozovsky E."/>
            <person name="Lu J."/>
            <person name="Luo M."/>
            <person name="Machado C.A."/>
            <person name="Makalowski W."/>
            <person name="Marzo M."/>
            <person name="Matsuda M."/>
            <person name="Matzkin L."/>
            <person name="McAllister B."/>
            <person name="McBride C.S."/>
            <person name="McKernan B."/>
            <person name="McKernan K."/>
            <person name="Mendez-Lago M."/>
            <person name="Minx P."/>
            <person name="Mollenhauer M.U."/>
            <person name="Montooth K."/>
            <person name="Mount S.M."/>
            <person name="Mu X."/>
            <person name="Myers E."/>
            <person name="Negre B."/>
            <person name="Newfeld S."/>
            <person name="Nielsen R."/>
            <person name="Noor M.A."/>
            <person name="O'Grady P."/>
            <person name="Pachter L."/>
            <person name="Papaceit M."/>
            <person name="Parisi M.J."/>
            <person name="Parisi M."/>
            <person name="Parts L."/>
            <person name="Pedersen J.S."/>
            <person name="Pesole G."/>
            <person name="Phillippy A.M."/>
            <person name="Ponting C.P."/>
            <person name="Pop M."/>
            <person name="Porcelli D."/>
            <person name="Powell J.R."/>
            <person name="Prohaska S."/>
            <person name="Pruitt K."/>
            <person name="Puig M."/>
            <person name="Quesneville H."/>
            <person name="Ram K.R."/>
            <person name="Rand D."/>
            <person name="Rasmussen M.D."/>
            <person name="Reed L.K."/>
            <person name="Reenan R."/>
            <person name="Reily A."/>
            <person name="Remington K.A."/>
            <person name="Rieger T.T."/>
            <person name="Ritchie M.G."/>
            <person name="Robin C."/>
            <person name="Rogers Y.H."/>
            <person name="Rohde C."/>
            <person name="Rozas J."/>
            <person name="Rubenfield M.J."/>
            <person name="Ruiz A."/>
            <person name="Russo S."/>
            <person name="Salzberg S.L."/>
            <person name="Sanchez-Gracia A."/>
            <person name="Saranga D.J."/>
            <person name="Sato H."/>
            <person name="Schaeffer S.W."/>
            <person name="Schatz M.C."/>
            <person name="Schlenke T."/>
            <person name="Schwartz R."/>
            <person name="Segarra C."/>
            <person name="Singh R.S."/>
            <person name="Sirot L."/>
            <person name="Sirota M."/>
            <person name="Sisneros N.B."/>
            <person name="Smith C.D."/>
            <person name="Smith T.F."/>
            <person name="Spieth J."/>
            <person name="Stage D.E."/>
            <person name="Stark A."/>
            <person name="Stephan W."/>
            <person name="Strausberg R.L."/>
            <person name="Strempel S."/>
            <person name="Sturgill D."/>
            <person name="Sutton G."/>
            <person name="Sutton G.G."/>
            <person name="Tao W."/>
            <person name="Teichmann S."/>
            <person name="Tobari Y.N."/>
            <person name="Tomimura Y."/>
            <person name="Tsolas J.M."/>
            <person name="Valente V.L."/>
            <person name="Venter E."/>
            <person name="Venter J.C."/>
            <person name="Vicario S."/>
            <person name="Vieira F.G."/>
            <person name="Vilella A.J."/>
            <person name="Villasante A."/>
            <person name="Walenz B."/>
            <person name="Wang J."/>
            <person name="Wasserman M."/>
            <person name="Watts T."/>
            <person name="Wilson D."/>
            <person name="Wilson R.K."/>
            <person name="Wing R.A."/>
            <person name="Wolfner M.F."/>
            <person name="Wong A."/>
            <person name="Wong G.K."/>
            <person name="Wu C.I."/>
            <person name="Wu G."/>
            <person name="Yamamoto D."/>
            <person name="Yang H.P."/>
            <person name="Yang S.P."/>
            <person name="Yorke J.A."/>
            <person name="Yoshida K."/>
            <person name="Zdobnov E."/>
            <person name="Zhang P."/>
            <person name="Zhang Y."/>
            <person name="Zimin A.V."/>
            <person name="Baldwin J."/>
            <person name="Abdouelleil A."/>
            <person name="Abdulkadir J."/>
            <person name="Abebe A."/>
            <person name="Abera B."/>
            <person name="Abreu J."/>
            <person name="Acer S.C."/>
            <person name="Aftuck L."/>
            <person name="Alexander A."/>
            <person name="An P."/>
            <person name="Anderson E."/>
            <person name="Anderson S."/>
            <person name="Arachi H."/>
            <person name="Azer M."/>
            <person name="Bachantsang P."/>
            <person name="Barry A."/>
            <person name="Bayul T."/>
            <person name="Berlin A."/>
            <person name="Bessette D."/>
            <person name="Bloom T."/>
            <person name="Blye J."/>
            <person name="Boguslavskiy L."/>
            <person name="Bonnet C."/>
            <person name="Boukhgalter B."/>
            <person name="Bourzgui I."/>
            <person name="Brown A."/>
            <person name="Cahill P."/>
            <person name="Channer S."/>
            <person name="Cheshatsang Y."/>
            <person name="Chuda L."/>
            <person name="Citroen M."/>
            <person name="Collymore A."/>
            <person name="Cooke P."/>
            <person name="Costello M."/>
            <person name="D'Aco K."/>
            <person name="Daza R."/>
            <person name="De Haan G."/>
            <person name="DeGray S."/>
            <person name="DeMaso C."/>
            <person name="Dhargay N."/>
            <person name="Dooley K."/>
            <person name="Dooley E."/>
            <person name="Doricent M."/>
            <person name="Dorje P."/>
            <person name="Dorjee K."/>
            <person name="Dupes A."/>
            <person name="Elong R."/>
            <person name="Falk J."/>
            <person name="Farina A."/>
            <person name="Faro S."/>
            <person name="Ferguson D."/>
            <person name="Fisher S."/>
            <person name="Foley C.D."/>
            <person name="Franke A."/>
            <person name="Friedrich D."/>
            <person name="Gadbois L."/>
            <person name="Gearin G."/>
            <person name="Gearin C.R."/>
            <person name="Giannoukos G."/>
            <person name="Goode T."/>
            <person name="Graham J."/>
            <person name="Grandbois E."/>
            <person name="Grewal S."/>
            <person name="Gyaltsen K."/>
            <person name="Hafez N."/>
            <person name="Hagos B."/>
            <person name="Hall J."/>
            <person name="Henson C."/>
            <person name="Hollinger A."/>
            <person name="Honan T."/>
            <person name="Huard M.D."/>
            <person name="Hughes L."/>
            <person name="Hurhula B."/>
            <person name="Husby M.E."/>
            <person name="Kamat A."/>
            <person name="Kanga B."/>
            <person name="Kashin S."/>
            <person name="Khazanovich D."/>
            <person name="Kisner P."/>
            <person name="Lance K."/>
            <person name="Lara M."/>
            <person name="Lee W."/>
            <person name="Lennon N."/>
            <person name="Letendre F."/>
            <person name="LeVine R."/>
            <person name="Lipovsky A."/>
            <person name="Liu X."/>
            <person name="Liu J."/>
            <person name="Liu S."/>
            <person name="Lokyitsang T."/>
            <person name="Lokyitsang Y."/>
            <person name="Lubonja R."/>
            <person name="Lui A."/>
            <person name="MacDonald P."/>
            <person name="Magnisalis V."/>
            <person name="Maru K."/>
            <person name="Matthews C."/>
            <person name="McCusker W."/>
            <person name="McDonough S."/>
            <person name="Mehta T."/>
            <person name="Meldrim J."/>
            <person name="Meneus L."/>
            <person name="Mihai O."/>
            <person name="Mihalev A."/>
            <person name="Mihova T."/>
            <person name="Mittelman R."/>
            <person name="Mlenga V."/>
            <person name="Montmayeur A."/>
            <person name="Mulrain L."/>
            <person name="Navidi A."/>
            <person name="Naylor J."/>
            <person name="Negash T."/>
            <person name="Nguyen T."/>
            <person name="Nguyen N."/>
            <person name="Nicol R."/>
            <person name="Norbu C."/>
            <person name="Norbu N."/>
            <person name="Novod N."/>
            <person name="O'Neill B."/>
            <person name="Osman S."/>
            <person name="Markiewicz E."/>
            <person name="Oyono O.L."/>
            <person name="Patti C."/>
            <person name="Phunkhang P."/>
            <person name="Pierre F."/>
            <person name="Priest M."/>
            <person name="Raghuraman S."/>
            <person name="Rege F."/>
            <person name="Reyes R."/>
            <person name="Rise C."/>
            <person name="Rogov P."/>
            <person name="Ross K."/>
            <person name="Ryan E."/>
            <person name="Settipalli S."/>
            <person name="Shea T."/>
            <person name="Sherpa N."/>
            <person name="Shi L."/>
            <person name="Shih D."/>
            <person name="Sparrow T."/>
            <person name="Spaulding J."/>
            <person name="Stalker J."/>
            <person name="Stange-Thomann N."/>
            <person name="Stavropoulos S."/>
            <person name="Stone C."/>
            <person name="Strader C."/>
            <person name="Tesfaye S."/>
            <person name="Thomson T."/>
            <person name="Thoulutsang Y."/>
            <person name="Thoulutsang D."/>
            <person name="Topham K."/>
            <person name="Topping I."/>
            <person name="Tsamla T."/>
            <person name="Vassiliev H."/>
            <person name="Vo A."/>
            <person name="Wangchuk T."/>
            <person name="Wangdi T."/>
            <person name="Weiand M."/>
            <person name="Wilkinson J."/>
            <person name="Wilson A."/>
            <person name="Yadav S."/>
            <person name="Young G."/>
            <person name="Yu Q."/>
            <person name="Zembek L."/>
            <person name="Zhong D."/>
            <person name="Zimmer A."/>
            <person name="Zwirko Z."/>
            <person name="Jaffe D.B."/>
            <person name="Alvarez P."/>
            <person name="Brockman W."/>
            <person name="Butler J."/>
            <person name="Chin C."/>
            <person name="Gnerre S."/>
            <person name="Grabherr M."/>
            <person name="Kleber M."/>
            <person name="Mauceli E."/>
            <person name="MacCallum I."/>
        </authorList>
    </citation>
    <scope>NUCLEOTIDE SEQUENCE [LARGE SCALE GENOMIC DNA]</scope>
    <source>
        <strain evidence="15">Tucson 15010-1051.87</strain>
    </source>
</reference>
<evidence type="ECO:0000256" key="8">
    <source>
        <dbReference type="ARBA" id="ARBA00023006"/>
    </source>
</evidence>
<dbReference type="eggNOG" id="KOG2976">
    <property type="taxonomic scope" value="Eukaryota"/>
</dbReference>
<dbReference type="Gene3D" id="3.10.20.90">
    <property type="entry name" value="Phosphatidylinositol 3-kinase Catalytic Subunit, Chain A, domain 1"/>
    <property type="match status" value="1"/>
</dbReference>
<dbReference type="PANTHER" id="PTHR13040">
    <property type="entry name" value="AUTOPHAGY PROTEIN 5"/>
    <property type="match status" value="1"/>
</dbReference>
<dbReference type="Pfam" id="PF20638">
    <property type="entry name" value="ATG5_UblA"/>
    <property type="match status" value="1"/>
</dbReference>
<evidence type="ECO:0000256" key="1">
    <source>
        <dbReference type="ARBA" id="ARBA00004496"/>
    </source>
</evidence>
<dbReference type="GO" id="GO:0007033">
    <property type="term" value="P:vacuole organization"/>
    <property type="evidence" value="ECO:0007669"/>
    <property type="project" value="UniProtKB-ARBA"/>
</dbReference>
<dbReference type="Gene3D" id="3.10.20.620">
    <property type="match status" value="1"/>
</dbReference>
<dbReference type="PANTHER" id="PTHR13040:SF2">
    <property type="entry name" value="AUTOPHAGY PROTEIN 5"/>
    <property type="match status" value="1"/>
</dbReference>
<dbReference type="GO" id="GO:0034045">
    <property type="term" value="C:phagophore assembly site membrane"/>
    <property type="evidence" value="ECO:0007669"/>
    <property type="project" value="UniProtKB-SubCell"/>
</dbReference>
<dbReference type="KEGG" id="dvi:6636101"/>
<evidence type="ECO:0000313" key="14">
    <source>
        <dbReference type="EMBL" id="EDW63012.2"/>
    </source>
</evidence>
<accession>B4MEN7</accession>
<feature type="domain" description="Autophagy protein ATG5 alpha-helical bundle region" evidence="12">
    <location>
        <begin position="156"/>
        <end position="211"/>
    </location>
</feature>
<dbReference type="GO" id="GO:0034274">
    <property type="term" value="C:Atg12-Atg5-Atg16 complex"/>
    <property type="evidence" value="ECO:0007669"/>
    <property type="project" value="TreeGrafter"/>
</dbReference>
<evidence type="ECO:0000256" key="10">
    <source>
        <dbReference type="RuleBase" id="RU361202"/>
    </source>
</evidence>
<comment type="similarity">
    <text evidence="3 10">Belongs to the ATG5 family.</text>
</comment>
<dbReference type="STRING" id="7244.B4MEN7"/>
<dbReference type="Pfam" id="PF20637">
    <property type="entry name" value="ATG5_HBR"/>
    <property type="match status" value="1"/>
</dbReference>
<feature type="domain" description="Autophagy protein ATG5 UblB" evidence="11">
    <location>
        <begin position="221"/>
        <end position="299"/>
    </location>
</feature>
<dbReference type="InterPro" id="IPR042526">
    <property type="entry name" value="Atg5_HR"/>
</dbReference>
<dbReference type="GO" id="GO:0044233">
    <property type="term" value="C:mitochondria-associated endoplasmic reticulum membrane contact site"/>
    <property type="evidence" value="ECO:0007669"/>
    <property type="project" value="TreeGrafter"/>
</dbReference>
<feature type="domain" description="Autophagy protein ATG5 UblA" evidence="13">
    <location>
        <begin position="46"/>
        <end position="141"/>
    </location>
</feature>
<dbReference type="InterPro" id="IPR042527">
    <property type="entry name" value="Atg5_UblA_dom_sf"/>
</dbReference>
<dbReference type="GO" id="GO:0034727">
    <property type="term" value="P:piecemeal microautophagy of the nucleus"/>
    <property type="evidence" value="ECO:0007669"/>
    <property type="project" value="TreeGrafter"/>
</dbReference>
<sequence>MGLPTCYVFRGEWQKTITYGGPVKVYFVQNINKLNMAHDREVLRMIWEGQIGICFQADNEEIVGIRPEPFYLMVSRLSYLPLVTDKVRKYFTRYIAAEHQDGAAWFDYNGTPLRLHFPIGVLYDLLHPDDDSTPWCITIHFSKFPEETLVKLNTKELLESHYLSCLKEADVLKHRGLVISAMQKKDHNQLWLGLINDKFDQFWAVNRRLMEPYSDQESFKNIPVRFYYDDDFTYMQKLITPLNESGQKKNLADLMIELSTPVRKAVGFRTHGIELHEETQLQWMSEHLSYPDNFLHLSVDYKNV</sequence>
<dbReference type="CTD" id="9474"/>
<evidence type="ECO:0000256" key="9">
    <source>
        <dbReference type="ARBA" id="ARBA00023136"/>
    </source>
</evidence>
<dbReference type="GeneID" id="6636101"/>